<comment type="caution">
    <text evidence="8">The sequence shown here is derived from an EMBL/GenBank/DDBJ whole genome shotgun (WGS) entry which is preliminary data.</text>
</comment>
<dbReference type="InterPro" id="IPR013785">
    <property type="entry name" value="Aldolase_TIM"/>
</dbReference>
<dbReference type="RefSeq" id="WP_186865970.1">
    <property type="nucleotide sequence ID" value="NZ_JACOPH010000001.1"/>
</dbReference>
<dbReference type="InterPro" id="IPR040072">
    <property type="entry name" value="Methyltransferase_A"/>
</dbReference>
<feature type="domain" description="Radical SAM core" evidence="7">
    <location>
        <begin position="371"/>
        <end position="629"/>
    </location>
</feature>
<dbReference type="GO" id="GO:0030488">
    <property type="term" value="P:tRNA methylation"/>
    <property type="evidence" value="ECO:0007669"/>
    <property type="project" value="TreeGrafter"/>
</dbReference>
<dbReference type="GO" id="GO:0016787">
    <property type="term" value="F:hydrolase activity"/>
    <property type="evidence" value="ECO:0007669"/>
    <property type="project" value="InterPro"/>
</dbReference>
<dbReference type="EMBL" id="JACOPH010000001">
    <property type="protein sequence ID" value="MBC5712951.1"/>
    <property type="molecule type" value="Genomic_DNA"/>
</dbReference>
<evidence type="ECO:0000256" key="2">
    <source>
        <dbReference type="ARBA" id="ARBA00022485"/>
    </source>
</evidence>
<dbReference type="PANTHER" id="PTHR30544">
    <property type="entry name" value="23S RRNA METHYLTRANSFERASE"/>
    <property type="match status" value="1"/>
</dbReference>
<keyword evidence="6" id="KW-0411">Iron-sulfur</keyword>
<evidence type="ECO:0000256" key="3">
    <source>
        <dbReference type="ARBA" id="ARBA00022691"/>
    </source>
</evidence>
<name>A0A923LN95_9FIRM</name>
<evidence type="ECO:0000256" key="1">
    <source>
        <dbReference type="ARBA" id="ARBA00001966"/>
    </source>
</evidence>
<keyword evidence="3" id="KW-0949">S-adenosyl-L-methionine</keyword>
<dbReference type="PROSITE" id="PS51918">
    <property type="entry name" value="RADICAL_SAM"/>
    <property type="match status" value="1"/>
</dbReference>
<evidence type="ECO:0000256" key="6">
    <source>
        <dbReference type="ARBA" id="ARBA00023014"/>
    </source>
</evidence>
<dbReference type="Gene3D" id="3.20.20.70">
    <property type="entry name" value="Aldolase class I"/>
    <property type="match status" value="1"/>
</dbReference>
<evidence type="ECO:0000256" key="4">
    <source>
        <dbReference type="ARBA" id="ARBA00022723"/>
    </source>
</evidence>
<evidence type="ECO:0000313" key="9">
    <source>
        <dbReference type="Proteomes" id="UP000606720"/>
    </source>
</evidence>
<dbReference type="GO" id="GO:0051539">
    <property type="term" value="F:4 iron, 4 sulfur cluster binding"/>
    <property type="evidence" value="ECO:0007669"/>
    <property type="project" value="UniProtKB-KW"/>
</dbReference>
<organism evidence="8 9">
    <name type="scientific">Roseburia zhanii</name>
    <dbReference type="NCBI Taxonomy" id="2763064"/>
    <lineage>
        <taxon>Bacteria</taxon>
        <taxon>Bacillati</taxon>
        <taxon>Bacillota</taxon>
        <taxon>Clostridia</taxon>
        <taxon>Lachnospirales</taxon>
        <taxon>Lachnospiraceae</taxon>
        <taxon>Roseburia</taxon>
    </lineage>
</organism>
<accession>A0A923LN95</accession>
<protein>
    <submittedName>
        <fullName evidence="8">Metallophosphoesterase</fullName>
    </submittedName>
</protein>
<dbReference type="AlphaFoldDB" id="A0A923LN95"/>
<evidence type="ECO:0000259" key="7">
    <source>
        <dbReference type="PROSITE" id="PS51918"/>
    </source>
</evidence>
<keyword evidence="2" id="KW-0004">4Fe-4S</keyword>
<keyword evidence="9" id="KW-1185">Reference proteome</keyword>
<evidence type="ECO:0000256" key="5">
    <source>
        <dbReference type="ARBA" id="ARBA00023004"/>
    </source>
</evidence>
<dbReference type="InterPro" id="IPR029052">
    <property type="entry name" value="Metallo-depent_PP-like"/>
</dbReference>
<dbReference type="GO" id="GO:0070475">
    <property type="term" value="P:rRNA base methylation"/>
    <property type="evidence" value="ECO:0007669"/>
    <property type="project" value="TreeGrafter"/>
</dbReference>
<sequence>MECIYRWIQMSDIHFQNKKVTFNTKQLRDSLPEYLKNEIKEKINGMFLTGDYRFAPENEMNATKVVEYILQCAEVLGLTKNEIYTAPGNHDLSRGEVRKLIIDGVYNNYSSSDGIISSEVLGQLQKDFIFYKEMNKQLSDESIWTEDNPHTIVDVGPFYLLILNTALTACSNADNKRLMIGSVFIDACVSRVNDGKPIIAMGHHGFDWLRDEENHVCTKFLDNHNISLYLCGHSHEHWFSSFGEKGKQVNVGCFVQDNSDVYAGFAIGELFSDGHVNITTHKWDVKQQKWVIDPANVRENLVTLPVENVSIEIKPDKEVIKKDNYPFSIEGYHLLGALGEDGIKYYWKRTNELVESLAFNKRLKISSGNEDDIKTSAYTISTSIGCQLAVTNEQCLFCGTGMRPFYANLKAEEIALQCIFMAEYDSNCTSYPQVRDNKREFAFMGQGEPGMNYTVIREAILLNDYVMERIGQNVSRYIICTSGVTDFIPTLAEDIKRGVFVHPVTVHFSLNAIRSERNKLMPMNKTHDYHEFLEQCKMLYQITKRKISIGLLMFSHYRLDKESEYTLSEEKLEQILNELDSDVFRIDLCTVNKCGRGKQQKLSNKIASNLLKIVKYKGFEGKIFSSFGDSDKSGCGMLDSMDESIEEPGSATIMHFNRAVKLLGDAKAYRQKTLLDE</sequence>
<dbReference type="InterPro" id="IPR007197">
    <property type="entry name" value="rSAM"/>
</dbReference>
<dbReference type="Proteomes" id="UP000606720">
    <property type="component" value="Unassembled WGS sequence"/>
</dbReference>
<dbReference type="CDD" id="cd01335">
    <property type="entry name" value="Radical_SAM"/>
    <property type="match status" value="1"/>
</dbReference>
<keyword evidence="4" id="KW-0479">Metal-binding</keyword>
<gene>
    <name evidence="8" type="ORF">H8S17_01790</name>
</gene>
<dbReference type="Pfam" id="PF00149">
    <property type="entry name" value="Metallophos"/>
    <property type="match status" value="1"/>
</dbReference>
<comment type="cofactor">
    <cofactor evidence="1">
        <name>[4Fe-4S] cluster</name>
        <dbReference type="ChEBI" id="CHEBI:49883"/>
    </cofactor>
</comment>
<dbReference type="SUPFAM" id="SSF56300">
    <property type="entry name" value="Metallo-dependent phosphatases"/>
    <property type="match status" value="1"/>
</dbReference>
<reference evidence="8" key="1">
    <citation type="submission" date="2020-08" db="EMBL/GenBank/DDBJ databases">
        <title>Genome public.</title>
        <authorList>
            <person name="Liu C."/>
            <person name="Sun Q."/>
        </authorList>
    </citation>
    <scope>NUCLEOTIDE SEQUENCE</scope>
    <source>
        <strain evidence="8">BX1005</strain>
    </source>
</reference>
<dbReference type="Gene3D" id="3.60.21.10">
    <property type="match status" value="1"/>
</dbReference>
<dbReference type="GO" id="GO:0046872">
    <property type="term" value="F:metal ion binding"/>
    <property type="evidence" value="ECO:0007669"/>
    <property type="project" value="UniProtKB-KW"/>
</dbReference>
<proteinExistence type="predicted"/>
<evidence type="ECO:0000313" key="8">
    <source>
        <dbReference type="EMBL" id="MBC5712951.1"/>
    </source>
</evidence>
<dbReference type="SFLD" id="SFLDS00029">
    <property type="entry name" value="Radical_SAM"/>
    <property type="match status" value="1"/>
</dbReference>
<dbReference type="PANTHER" id="PTHR30544:SF5">
    <property type="entry name" value="RADICAL SAM CORE DOMAIN-CONTAINING PROTEIN"/>
    <property type="match status" value="1"/>
</dbReference>
<dbReference type="InterPro" id="IPR004843">
    <property type="entry name" value="Calcineurin-like_PHP"/>
</dbReference>
<keyword evidence="5" id="KW-0408">Iron</keyword>